<keyword evidence="3" id="KW-1185">Reference proteome</keyword>
<feature type="compositionally biased region" description="Gly residues" evidence="1">
    <location>
        <begin position="1"/>
        <end position="15"/>
    </location>
</feature>
<evidence type="ECO:0000313" key="2">
    <source>
        <dbReference type="EMBL" id="KXA98018.1"/>
    </source>
</evidence>
<evidence type="ECO:0000256" key="1">
    <source>
        <dbReference type="SAM" id="MobiDB-lite"/>
    </source>
</evidence>
<proteinExistence type="predicted"/>
<evidence type="ECO:0000313" key="3">
    <source>
        <dbReference type="Proteomes" id="UP000070257"/>
    </source>
</evidence>
<reference evidence="2 3" key="1">
    <citation type="journal article" date="2016" name="Sci. Rep.">
        <title>Metabolic traits of an uncultured archaeal lineage -MSBL1- from brine pools of the Red Sea.</title>
        <authorList>
            <person name="Mwirichia R."/>
            <person name="Alam I."/>
            <person name="Rashid M."/>
            <person name="Vinu M."/>
            <person name="Ba-Alawi W."/>
            <person name="Anthony Kamau A."/>
            <person name="Kamanda Ngugi D."/>
            <person name="Goker M."/>
            <person name="Klenk H.P."/>
            <person name="Bajic V."/>
            <person name="Stingl U."/>
        </authorList>
    </citation>
    <scope>NUCLEOTIDE SEQUENCE [LARGE SCALE GENOMIC DNA]</scope>
    <source>
        <strain evidence="2">SCGC-AAA259J03</strain>
    </source>
</reference>
<feature type="compositionally biased region" description="Acidic residues" evidence="1">
    <location>
        <begin position="50"/>
        <end position="59"/>
    </location>
</feature>
<comment type="caution">
    <text evidence="2">The sequence shown here is derived from an EMBL/GenBank/DDBJ whole genome shotgun (WGS) entry which is preliminary data.</text>
</comment>
<gene>
    <name evidence="2" type="ORF">AKJ39_02655</name>
</gene>
<organism evidence="2 3">
    <name type="scientific">candidate division MSBL1 archaeon SCGC-AAA259J03</name>
    <dbReference type="NCBI Taxonomy" id="1698269"/>
    <lineage>
        <taxon>Archaea</taxon>
        <taxon>Methanobacteriati</taxon>
        <taxon>Methanobacteriota</taxon>
        <taxon>candidate division MSBL1</taxon>
    </lineage>
</organism>
<accession>A0A656YZ72</accession>
<feature type="region of interest" description="Disordered" evidence="1">
    <location>
        <begin position="1"/>
        <end position="75"/>
    </location>
</feature>
<dbReference type="EMBL" id="LHXT01000034">
    <property type="protein sequence ID" value="KXA98018.1"/>
    <property type="molecule type" value="Genomic_DNA"/>
</dbReference>
<sequence length="75" mass="7733">MGGTRIAGEPVGGSRGSPEETPSTGRDRRVEKIPVERPDPGTETIPASSDCDDAADAEDGLVRDGTANLRGARAK</sequence>
<feature type="compositionally biased region" description="Basic and acidic residues" evidence="1">
    <location>
        <begin position="25"/>
        <end position="40"/>
    </location>
</feature>
<protein>
    <submittedName>
        <fullName evidence="2">Uncharacterized protein</fullName>
    </submittedName>
</protein>
<name>A0A656YZ72_9EURY</name>
<dbReference type="AlphaFoldDB" id="A0A656YZ72"/>
<dbReference type="Proteomes" id="UP000070257">
    <property type="component" value="Unassembled WGS sequence"/>
</dbReference>